<proteinExistence type="predicted"/>
<comment type="caution">
    <text evidence="1">The sequence shown here is derived from an EMBL/GenBank/DDBJ whole genome shotgun (WGS) entry which is preliminary data.</text>
</comment>
<accession>A0A3P1SG85</accession>
<organism evidence="1 2">
    <name type="scientific">Schaalia canis</name>
    <dbReference type="NCBI Taxonomy" id="100469"/>
    <lineage>
        <taxon>Bacteria</taxon>
        <taxon>Bacillati</taxon>
        <taxon>Actinomycetota</taxon>
        <taxon>Actinomycetes</taxon>
        <taxon>Actinomycetales</taxon>
        <taxon>Actinomycetaceae</taxon>
        <taxon>Schaalia</taxon>
    </lineage>
</organism>
<gene>
    <name evidence="1" type="ORF">EII11_03915</name>
</gene>
<keyword evidence="2" id="KW-1185">Reference proteome</keyword>
<protein>
    <submittedName>
        <fullName evidence="1">Uncharacterized protein</fullName>
    </submittedName>
</protein>
<evidence type="ECO:0000313" key="1">
    <source>
        <dbReference type="EMBL" id="RRC95999.1"/>
    </source>
</evidence>
<evidence type="ECO:0000313" key="2">
    <source>
        <dbReference type="Proteomes" id="UP000280444"/>
    </source>
</evidence>
<name>A0A3P1SG85_9ACTO</name>
<sequence length="166" mass="18482">MSNARLKIVIAVLLGALTVGATYSMWEWGRTKNFWGTPDEVAALWNLSFVQAVEQTAEETHGGLIDRTQRPNGEFMSKPEPAYIEFSVPGEDEGEASVKESERLKNLAETHGWAVEENCAENIHWCAQMSDAQGFQLFMTVSDAPEQSVEEKGTAAPLLRVKIFYL</sequence>
<dbReference type="Proteomes" id="UP000280444">
    <property type="component" value="Unassembled WGS sequence"/>
</dbReference>
<dbReference type="AlphaFoldDB" id="A0A3P1SG85"/>
<reference evidence="1 2" key="1">
    <citation type="submission" date="2018-11" db="EMBL/GenBank/DDBJ databases">
        <title>Genomes From Bacteria Associated with the Canine Oral Cavity: a Test Case for Automated Genome-Based Taxonomic Assignment.</title>
        <authorList>
            <person name="Coil D.A."/>
            <person name="Jospin G."/>
            <person name="Darling A.E."/>
            <person name="Wallis C."/>
            <person name="Davis I.J."/>
            <person name="Harris S."/>
            <person name="Eisen J.A."/>
            <person name="Holcombe L.J."/>
            <person name="O'Flynn C."/>
        </authorList>
    </citation>
    <scope>NUCLEOTIDE SEQUENCE [LARGE SCALE GENOMIC DNA]</scope>
    <source>
        <strain evidence="1 2">OH770</strain>
    </source>
</reference>
<dbReference type="EMBL" id="RQZF01000002">
    <property type="protein sequence ID" value="RRC95999.1"/>
    <property type="molecule type" value="Genomic_DNA"/>
</dbReference>